<evidence type="ECO:0000313" key="2">
    <source>
        <dbReference type="EMBL" id="KAK5775830.1"/>
    </source>
</evidence>
<dbReference type="Pfam" id="PF14111">
    <property type="entry name" value="DUF4283"/>
    <property type="match status" value="1"/>
</dbReference>
<evidence type="ECO:0000259" key="1">
    <source>
        <dbReference type="Pfam" id="PF14111"/>
    </source>
</evidence>
<gene>
    <name evidence="2" type="ORF">PVK06_043775</name>
</gene>
<dbReference type="PANTHER" id="PTHR31286">
    <property type="entry name" value="GLYCINE-RICH CELL WALL STRUCTURAL PROTEIN 1.8-LIKE"/>
    <property type="match status" value="1"/>
</dbReference>
<reference evidence="2 3" key="1">
    <citation type="submission" date="2023-03" db="EMBL/GenBank/DDBJ databases">
        <title>WGS of Gossypium arboreum.</title>
        <authorList>
            <person name="Yu D."/>
        </authorList>
    </citation>
    <scope>NUCLEOTIDE SEQUENCE [LARGE SCALE GENOMIC DNA]</scope>
    <source>
        <tissue evidence="2">Leaf</tissue>
    </source>
</reference>
<evidence type="ECO:0000313" key="3">
    <source>
        <dbReference type="Proteomes" id="UP001358586"/>
    </source>
</evidence>
<dbReference type="PANTHER" id="PTHR31286:SF153">
    <property type="entry name" value="DUF4283 DOMAIN PROTEIN"/>
    <property type="match status" value="1"/>
</dbReference>
<keyword evidence="3" id="KW-1185">Reference proteome</keyword>
<protein>
    <recommendedName>
        <fullName evidence="1">DUF4283 domain-containing protein</fullName>
    </recommendedName>
</protein>
<dbReference type="Proteomes" id="UP001358586">
    <property type="component" value="Chromosome 12"/>
</dbReference>
<proteinExistence type="predicted"/>
<dbReference type="EMBL" id="JARKNE010000012">
    <property type="protein sequence ID" value="KAK5775830.1"/>
    <property type="molecule type" value="Genomic_DNA"/>
</dbReference>
<feature type="domain" description="DUF4283" evidence="1">
    <location>
        <begin position="29"/>
        <end position="109"/>
    </location>
</feature>
<accession>A0ABR0MPS3</accession>
<name>A0ABR0MPS3_GOSAR</name>
<comment type="caution">
    <text evidence="2">The sequence shown here is derived from an EMBL/GenBank/DDBJ whole genome shotgun (WGS) entry which is preliminary data.</text>
</comment>
<sequence>MERDLAALSLDDEEEEIIHIQKELDSSIEEVEFCLAECFLTTSVIHFPAMKIIMTNFWHLVKRVQILDLAEKRFLFRFYYKMDLERVLKGSLWTFNNHLLMLHHLRDNFWVQIHEVPPGFFSEVLARKIGDFLRKFLEYDGSNIRKNLLLSQF</sequence>
<dbReference type="InterPro" id="IPR040256">
    <property type="entry name" value="At4g02000-like"/>
</dbReference>
<dbReference type="InterPro" id="IPR025558">
    <property type="entry name" value="DUF4283"/>
</dbReference>
<organism evidence="2 3">
    <name type="scientific">Gossypium arboreum</name>
    <name type="common">Tree cotton</name>
    <name type="synonym">Gossypium nanking</name>
    <dbReference type="NCBI Taxonomy" id="29729"/>
    <lineage>
        <taxon>Eukaryota</taxon>
        <taxon>Viridiplantae</taxon>
        <taxon>Streptophyta</taxon>
        <taxon>Embryophyta</taxon>
        <taxon>Tracheophyta</taxon>
        <taxon>Spermatophyta</taxon>
        <taxon>Magnoliopsida</taxon>
        <taxon>eudicotyledons</taxon>
        <taxon>Gunneridae</taxon>
        <taxon>Pentapetalae</taxon>
        <taxon>rosids</taxon>
        <taxon>malvids</taxon>
        <taxon>Malvales</taxon>
        <taxon>Malvaceae</taxon>
        <taxon>Malvoideae</taxon>
        <taxon>Gossypium</taxon>
    </lineage>
</organism>